<accession>A0A023ZWY5</accession>
<gene>
    <name evidence="1" type="primary">93</name>
    <name evidence="1" type="ORF">PBI_MOSMORIS_93</name>
</gene>
<evidence type="ECO:0000313" key="2">
    <source>
        <dbReference type="Proteomes" id="UP000024435"/>
    </source>
</evidence>
<dbReference type="KEGG" id="vg:19487531"/>
<reference evidence="1 2" key="1">
    <citation type="submission" date="2014-03" db="EMBL/GenBank/DDBJ databases">
        <authorList>
            <person name="Bragg J."/>
            <person name="Dehn A."/>
            <person name="Hefner M."/>
            <person name="McHugh D."/>
            <person name="Petersen P."/>
            <person name="Zeba F."/>
            <person name="Zegers G.P."/>
            <person name="Page S.T."/>
            <person name="Bradley K.W."/>
            <person name="Clarke D.Q."/>
            <person name="Lewis M.F."/>
            <person name="Barker L.P."/>
            <person name="Bailey C."/>
            <person name="Asai D.J."/>
            <person name="Garber M.L."/>
            <person name="Bowman C.A."/>
            <person name="Russell D.A."/>
            <person name="Pope W.H."/>
            <person name="Jacobs-Sera D."/>
            <person name="Hendrix R.W."/>
            <person name="Hatfull G.F."/>
        </authorList>
    </citation>
    <scope>NUCLEOTIDE SEQUENCE [LARGE SCALE GENOMIC DNA]</scope>
</reference>
<name>A0A023ZWY5_9CAUD</name>
<protein>
    <submittedName>
        <fullName evidence="1">Uncharacterized protein</fullName>
    </submittedName>
</protein>
<organism evidence="1 2">
    <name type="scientific">Mycobacterium phage MosMoris</name>
    <dbReference type="NCBI Taxonomy" id="1471542"/>
    <lineage>
        <taxon>Viruses</taxon>
        <taxon>Duplodnaviria</taxon>
        <taxon>Heunggongvirae</taxon>
        <taxon>Uroviricota</taxon>
        <taxon>Caudoviricetes</taxon>
        <taxon>Marvinvirus</taxon>
        <taxon>Marvinvirus mosmoris</taxon>
    </lineage>
</organism>
<proteinExistence type="predicted"/>
<dbReference type="GeneID" id="19487531"/>
<dbReference type="Proteomes" id="UP000024435">
    <property type="component" value="Segment"/>
</dbReference>
<dbReference type="RefSeq" id="YP_009031603.1">
    <property type="nucleotide sequence ID" value="NC_024138.1"/>
</dbReference>
<dbReference type="EMBL" id="KJ538721">
    <property type="protein sequence ID" value="AHY84167.1"/>
    <property type="molecule type" value="Genomic_DNA"/>
</dbReference>
<evidence type="ECO:0000313" key="1">
    <source>
        <dbReference type="EMBL" id="AHY84167.1"/>
    </source>
</evidence>
<sequence length="81" mass="9200">MTDIAFGNPPALTPPQSLDERVADLDMRVRKIEEIIEQSRLAQQRQMAQRLAQNPDQLQTLQKLVEMAQQQQGQQPPQAHG</sequence>
<keyword evidence="2" id="KW-1185">Reference proteome</keyword>